<keyword evidence="5" id="KW-0418">Kinase</keyword>
<dbReference type="InterPro" id="IPR003594">
    <property type="entry name" value="HATPase_dom"/>
</dbReference>
<dbReference type="SMART" id="SM00387">
    <property type="entry name" value="HATPase_c"/>
    <property type="match status" value="1"/>
</dbReference>
<sequence>MSYPVFAVIFIAAMVSAWVLYQARIQQNKVVIDLAEQGMSSATSAILKNQKLLTKDYAFWEETLIFSDNIVATGTVDESWAKRNIADYLNTSFHLDFTAIFNAEGILWLYQNEEIELQLQAEAISEALTRMKVFERLQVHWQKKPPEILSGYIYIGQQLYIIGTSLITSDNLELMPSEQDRTAFLVAKAVNPTLLEELEQLQNAEGLRLESLTDHSKHQHSAIETSITEAYMPIQNLNNETIAILCWKPLYRADDFYQQLIPWLIGFLLISGACIAIYIRKVQQEGNWLDGEIARRKQAERQLEEHKQKLEELVRERTDALFKALKAAELAGEEKSRFTARMSHEMRTPLNAISGFTQLLQFEETDPDKLEQLSEIHTASDRLLEIVNQVLNLSDLGVKHEELQNEHCSLDQVITPLLFEYQGSLKAKGTHIELVSPVMGETAVEVQLPVSILNHALKVLLDNACLYTHGNSKIELQVHQTDAYCELWVCDTGLGIPENKRDKLFQPFSRLHFDQLPNAKGVGLNLFMLRKQLEDLGADVQYVGTHQPQGSCFRLCLPLHKSKTGTAV</sequence>
<dbReference type="STRING" id="64969.SAMN02745127_03065"/>
<dbReference type="Proteomes" id="UP000191418">
    <property type="component" value="Unassembled WGS sequence"/>
</dbReference>
<dbReference type="PROSITE" id="PS50109">
    <property type="entry name" value="HIS_KIN"/>
    <property type="match status" value="1"/>
</dbReference>
<dbReference type="Pfam" id="PF05228">
    <property type="entry name" value="CHASE4"/>
    <property type="match status" value="1"/>
</dbReference>
<protein>
    <recommendedName>
        <fullName evidence="2">histidine kinase</fullName>
        <ecNumber evidence="2">2.7.13.3</ecNumber>
    </recommendedName>
</protein>
<dbReference type="Pfam" id="PF00512">
    <property type="entry name" value="HisKA"/>
    <property type="match status" value="1"/>
</dbReference>
<evidence type="ECO:0000256" key="2">
    <source>
        <dbReference type="ARBA" id="ARBA00012438"/>
    </source>
</evidence>
<keyword evidence="3" id="KW-0597">Phosphoprotein</keyword>
<keyword evidence="11" id="KW-1185">Reference proteome</keyword>
<dbReference type="PANTHER" id="PTHR43711">
    <property type="entry name" value="TWO-COMPONENT HISTIDINE KINASE"/>
    <property type="match status" value="1"/>
</dbReference>
<evidence type="ECO:0000313" key="10">
    <source>
        <dbReference type="EMBL" id="OPX54238.1"/>
    </source>
</evidence>
<feature type="coiled-coil region" evidence="7">
    <location>
        <begin position="289"/>
        <end position="323"/>
    </location>
</feature>
<evidence type="ECO:0000259" key="9">
    <source>
        <dbReference type="PROSITE" id="PS50109"/>
    </source>
</evidence>
<dbReference type="GO" id="GO:0000155">
    <property type="term" value="F:phosphorelay sensor kinase activity"/>
    <property type="evidence" value="ECO:0007669"/>
    <property type="project" value="InterPro"/>
</dbReference>
<dbReference type="InterPro" id="IPR007892">
    <property type="entry name" value="CHASE4"/>
</dbReference>
<dbReference type="CDD" id="cd00082">
    <property type="entry name" value="HisKA"/>
    <property type="match status" value="1"/>
</dbReference>
<evidence type="ECO:0000256" key="4">
    <source>
        <dbReference type="ARBA" id="ARBA00022679"/>
    </source>
</evidence>
<dbReference type="InterPro" id="IPR005467">
    <property type="entry name" value="His_kinase_dom"/>
</dbReference>
<keyword evidence="8" id="KW-0812">Transmembrane</keyword>
<reference evidence="10 11" key="1">
    <citation type="submission" date="2017-01" db="EMBL/GenBank/DDBJ databases">
        <title>Genome Sequencing of a Marine Spirillum, Oceanospirillum multiglobuliferum ATCC 33336, from Japan.</title>
        <authorList>
            <person name="Carney J.G."/>
            <person name="Trachtenberg A.M."/>
            <person name="Rheaume B.A."/>
            <person name="Linnane J.D."/>
            <person name="Pitts N.L."/>
            <person name="Mykles D.L."/>
            <person name="Maclea K.S."/>
        </authorList>
    </citation>
    <scope>NUCLEOTIDE SEQUENCE [LARGE SCALE GENOMIC DNA]</scope>
    <source>
        <strain evidence="10 11">ATCC 33336</strain>
    </source>
</reference>
<dbReference type="Gene3D" id="1.10.287.130">
    <property type="match status" value="1"/>
</dbReference>
<evidence type="ECO:0000256" key="1">
    <source>
        <dbReference type="ARBA" id="ARBA00000085"/>
    </source>
</evidence>
<dbReference type="PRINTS" id="PR00344">
    <property type="entry name" value="BCTRLSENSOR"/>
</dbReference>
<evidence type="ECO:0000256" key="7">
    <source>
        <dbReference type="SAM" id="Coils"/>
    </source>
</evidence>
<evidence type="ECO:0000256" key="6">
    <source>
        <dbReference type="ARBA" id="ARBA00023012"/>
    </source>
</evidence>
<keyword evidence="8" id="KW-0472">Membrane</keyword>
<dbReference type="EMBL" id="MTSM01000031">
    <property type="protein sequence ID" value="OPX54238.1"/>
    <property type="molecule type" value="Genomic_DNA"/>
</dbReference>
<gene>
    <name evidence="10" type="ORF">BTE48_15175</name>
</gene>
<dbReference type="InterPro" id="IPR003661">
    <property type="entry name" value="HisK_dim/P_dom"/>
</dbReference>
<dbReference type="AlphaFoldDB" id="A0A1V4T262"/>
<keyword evidence="8" id="KW-1133">Transmembrane helix</keyword>
<keyword evidence="7" id="KW-0175">Coiled coil</keyword>
<proteinExistence type="predicted"/>
<feature type="domain" description="Histidine kinase" evidence="9">
    <location>
        <begin position="341"/>
        <end position="561"/>
    </location>
</feature>
<dbReference type="InterPro" id="IPR036890">
    <property type="entry name" value="HATPase_C_sf"/>
</dbReference>
<name>A0A1V4T262_9GAMM</name>
<evidence type="ECO:0000256" key="5">
    <source>
        <dbReference type="ARBA" id="ARBA00022777"/>
    </source>
</evidence>
<organism evidence="10 11">
    <name type="scientific">Oceanospirillum multiglobuliferum</name>
    <dbReference type="NCBI Taxonomy" id="64969"/>
    <lineage>
        <taxon>Bacteria</taxon>
        <taxon>Pseudomonadati</taxon>
        <taxon>Pseudomonadota</taxon>
        <taxon>Gammaproteobacteria</taxon>
        <taxon>Oceanospirillales</taxon>
        <taxon>Oceanospirillaceae</taxon>
        <taxon>Oceanospirillum</taxon>
    </lineage>
</organism>
<dbReference type="InterPro" id="IPR050736">
    <property type="entry name" value="Sensor_HK_Regulatory"/>
</dbReference>
<dbReference type="SUPFAM" id="SSF55874">
    <property type="entry name" value="ATPase domain of HSP90 chaperone/DNA topoisomerase II/histidine kinase"/>
    <property type="match status" value="1"/>
</dbReference>
<evidence type="ECO:0000256" key="8">
    <source>
        <dbReference type="SAM" id="Phobius"/>
    </source>
</evidence>
<dbReference type="SMART" id="SM00388">
    <property type="entry name" value="HisKA"/>
    <property type="match status" value="1"/>
</dbReference>
<keyword evidence="6" id="KW-0902">Two-component regulatory system</keyword>
<dbReference type="PANTHER" id="PTHR43711:SF26">
    <property type="entry name" value="SENSOR HISTIDINE KINASE RCSC"/>
    <property type="match status" value="1"/>
</dbReference>
<dbReference type="SUPFAM" id="SSF47384">
    <property type="entry name" value="Homodimeric domain of signal transducing histidine kinase"/>
    <property type="match status" value="1"/>
</dbReference>
<comment type="caution">
    <text evidence="10">The sequence shown here is derived from an EMBL/GenBank/DDBJ whole genome shotgun (WGS) entry which is preliminary data.</text>
</comment>
<keyword evidence="4" id="KW-0808">Transferase</keyword>
<dbReference type="EC" id="2.7.13.3" evidence="2"/>
<feature type="transmembrane region" description="Helical" evidence="8">
    <location>
        <begin position="260"/>
        <end position="279"/>
    </location>
</feature>
<dbReference type="Gene3D" id="3.30.565.10">
    <property type="entry name" value="Histidine kinase-like ATPase, C-terminal domain"/>
    <property type="match status" value="1"/>
</dbReference>
<evidence type="ECO:0000256" key="3">
    <source>
        <dbReference type="ARBA" id="ARBA00022553"/>
    </source>
</evidence>
<dbReference type="InterPro" id="IPR004358">
    <property type="entry name" value="Sig_transdc_His_kin-like_C"/>
</dbReference>
<dbReference type="InterPro" id="IPR036097">
    <property type="entry name" value="HisK_dim/P_sf"/>
</dbReference>
<evidence type="ECO:0000313" key="11">
    <source>
        <dbReference type="Proteomes" id="UP000191418"/>
    </source>
</evidence>
<comment type="catalytic activity">
    <reaction evidence="1">
        <text>ATP + protein L-histidine = ADP + protein N-phospho-L-histidine.</text>
        <dbReference type="EC" id="2.7.13.3"/>
    </reaction>
</comment>
<accession>A0A1V4T262</accession>
<dbReference type="CDD" id="cd00075">
    <property type="entry name" value="HATPase"/>
    <property type="match status" value="1"/>
</dbReference>
<dbReference type="Pfam" id="PF02518">
    <property type="entry name" value="HATPase_c"/>
    <property type="match status" value="1"/>
</dbReference>